<dbReference type="KEGG" id="hir:HETIRDRAFT_430154"/>
<dbReference type="PANTHER" id="PTHR47064:SF2">
    <property type="entry name" value="SMP-30_GLUCONOLACTONASE_LRE-LIKE REGION DOMAIN-CONTAINING PROTEIN-RELATED"/>
    <property type="match status" value="1"/>
</dbReference>
<dbReference type="InterPro" id="IPR052988">
    <property type="entry name" value="Oryzine_lactonohydrolase"/>
</dbReference>
<evidence type="ECO:0000259" key="1">
    <source>
        <dbReference type="Pfam" id="PF08450"/>
    </source>
</evidence>
<dbReference type="STRING" id="747525.W4JTL2"/>
<dbReference type="SUPFAM" id="SSF63829">
    <property type="entry name" value="Calcium-dependent phosphotriesterase"/>
    <property type="match status" value="1"/>
</dbReference>
<keyword evidence="3" id="KW-1185">Reference proteome</keyword>
<dbReference type="InterPro" id="IPR011042">
    <property type="entry name" value="6-blade_b-propeller_TolB-like"/>
</dbReference>
<dbReference type="InParanoid" id="W4JTL2"/>
<evidence type="ECO:0000313" key="2">
    <source>
        <dbReference type="EMBL" id="ETW76873.1"/>
    </source>
</evidence>
<dbReference type="EMBL" id="KI925464">
    <property type="protein sequence ID" value="ETW76873.1"/>
    <property type="molecule type" value="Genomic_DNA"/>
</dbReference>
<dbReference type="eggNOG" id="ENOG502QW39">
    <property type="taxonomic scope" value="Eukaryota"/>
</dbReference>
<dbReference type="Pfam" id="PF08450">
    <property type="entry name" value="SGL"/>
    <property type="match status" value="1"/>
</dbReference>
<gene>
    <name evidence="2" type="ORF">HETIRDRAFT_430154</name>
</gene>
<proteinExistence type="predicted"/>
<name>W4JTL2_HETIT</name>
<dbReference type="AlphaFoldDB" id="W4JTL2"/>
<feature type="domain" description="SMP-30/Gluconolactonase/LRE-like region" evidence="1">
    <location>
        <begin position="203"/>
        <end position="390"/>
    </location>
</feature>
<dbReference type="RefSeq" id="XP_009551738.1">
    <property type="nucleotide sequence ID" value="XM_009553443.1"/>
</dbReference>
<evidence type="ECO:0000313" key="3">
    <source>
        <dbReference type="Proteomes" id="UP000030671"/>
    </source>
</evidence>
<organism evidence="2 3">
    <name type="scientific">Heterobasidion irregulare (strain TC 32-1)</name>
    <dbReference type="NCBI Taxonomy" id="747525"/>
    <lineage>
        <taxon>Eukaryota</taxon>
        <taxon>Fungi</taxon>
        <taxon>Dikarya</taxon>
        <taxon>Basidiomycota</taxon>
        <taxon>Agaricomycotina</taxon>
        <taxon>Agaricomycetes</taxon>
        <taxon>Russulales</taxon>
        <taxon>Bondarzewiaceae</taxon>
        <taxon>Heterobasidion</taxon>
        <taxon>Heterobasidion annosum species complex</taxon>
    </lineage>
</organism>
<dbReference type="Proteomes" id="UP000030671">
    <property type="component" value="Unassembled WGS sequence"/>
</dbReference>
<dbReference type="HOGENOM" id="CLU_036110_1_2_1"/>
<dbReference type="PANTHER" id="PTHR47064">
    <property type="entry name" value="PUTATIVE (AFU_ORTHOLOGUE AFUA_1G08990)-RELATED"/>
    <property type="match status" value="1"/>
</dbReference>
<dbReference type="OrthoDB" id="423498at2759"/>
<accession>W4JTL2</accession>
<protein>
    <recommendedName>
        <fullName evidence="1">SMP-30/Gluconolactonase/LRE-like region domain-containing protein</fullName>
    </recommendedName>
</protein>
<dbReference type="GeneID" id="20674421"/>
<sequence length="416" mass="44092">MTWISISALAVAAVAFTYSKLGYVAAQNLSLPLPIQGVAGQFVDPLSFAVQGNSGSFRNSSFKQVFNPTSSSPPFFQVFDPAFLSILGPNASIRAIASNPSFAFAHEAPIWNPSTDEIFFASNDGGALGNSDIDHNNVVGKINLADALQALSASGNQTSPVNVTVTELSLSDTIQMTNGGTGPHRGNLVLINSGRGELPPSIALVNPQEPHNSTILLDNFFGRQFNSLNDAKVHPISGKLFFTDVTYGFLNHFRPAPLLPSQVYRYDFDTGAVRVVADGFDRPNGLAFTKDGKTAYITDTGASGGFLGLNQTQPATIYQFDVDAKTEAFTNRRVFAYVDTGVPDGIQVDINGNVYSGCGDGVQVWNDAGTLLGKFFLGTTSANMAFAGKGRLVIMAETAVYLAQIAAEGLDLASFS</sequence>
<dbReference type="InterPro" id="IPR013658">
    <property type="entry name" value="SGL"/>
</dbReference>
<reference evidence="2 3" key="1">
    <citation type="journal article" date="2012" name="New Phytol.">
        <title>Insight into trade-off between wood decay and parasitism from the genome of a fungal forest pathogen.</title>
        <authorList>
            <person name="Olson A."/>
            <person name="Aerts A."/>
            <person name="Asiegbu F."/>
            <person name="Belbahri L."/>
            <person name="Bouzid O."/>
            <person name="Broberg A."/>
            <person name="Canback B."/>
            <person name="Coutinho P.M."/>
            <person name="Cullen D."/>
            <person name="Dalman K."/>
            <person name="Deflorio G."/>
            <person name="van Diepen L.T."/>
            <person name="Dunand C."/>
            <person name="Duplessis S."/>
            <person name="Durling M."/>
            <person name="Gonthier P."/>
            <person name="Grimwood J."/>
            <person name="Fossdal C.G."/>
            <person name="Hansson D."/>
            <person name="Henrissat B."/>
            <person name="Hietala A."/>
            <person name="Himmelstrand K."/>
            <person name="Hoffmeister D."/>
            <person name="Hogberg N."/>
            <person name="James T.Y."/>
            <person name="Karlsson M."/>
            <person name="Kohler A."/>
            <person name="Kues U."/>
            <person name="Lee Y.H."/>
            <person name="Lin Y.C."/>
            <person name="Lind M."/>
            <person name="Lindquist E."/>
            <person name="Lombard V."/>
            <person name="Lucas S."/>
            <person name="Lunden K."/>
            <person name="Morin E."/>
            <person name="Murat C."/>
            <person name="Park J."/>
            <person name="Raffaello T."/>
            <person name="Rouze P."/>
            <person name="Salamov A."/>
            <person name="Schmutz J."/>
            <person name="Solheim H."/>
            <person name="Stahlberg J."/>
            <person name="Velez H."/>
            <person name="de Vries R.P."/>
            <person name="Wiebenga A."/>
            <person name="Woodward S."/>
            <person name="Yakovlev I."/>
            <person name="Garbelotto M."/>
            <person name="Martin F."/>
            <person name="Grigoriev I.V."/>
            <person name="Stenlid J."/>
        </authorList>
    </citation>
    <scope>NUCLEOTIDE SEQUENCE [LARGE SCALE GENOMIC DNA]</scope>
    <source>
        <strain evidence="2 3">TC 32-1</strain>
    </source>
</reference>
<dbReference type="Gene3D" id="2.120.10.30">
    <property type="entry name" value="TolB, C-terminal domain"/>
    <property type="match status" value="1"/>
</dbReference>